<feature type="coiled-coil region" evidence="1">
    <location>
        <begin position="13"/>
        <end position="47"/>
    </location>
</feature>
<evidence type="ECO:0000313" key="2">
    <source>
        <dbReference type="EMBL" id="KOO26644.1"/>
    </source>
</evidence>
<sequence>MAGGAEAKLSCKIAALQSDAERRERLLREREAECEEATARAVAAEERTRCSEQTLSIELRRAESAHQEGSRLLRDFARAHETKAHALDAMQQKTDRSMALVLGMQQQAAELQKRFSQQQRKSMRLQESQGVIDATQRTWASERAHLMEAASSAAAAAREATARQHQLEQANASLVRELGYEREHIQHTLRHQREHASRSEDILRHENQRLRQLLDVLEADTSARVTLKMGGGMTLAQ</sequence>
<evidence type="ECO:0000313" key="3">
    <source>
        <dbReference type="Proteomes" id="UP000037460"/>
    </source>
</evidence>
<dbReference type="EMBL" id="JWZX01002823">
    <property type="protein sequence ID" value="KOO26644.1"/>
    <property type="molecule type" value="Genomic_DNA"/>
</dbReference>
<gene>
    <name evidence="2" type="ORF">Ctob_003840</name>
</gene>
<keyword evidence="1" id="KW-0175">Coiled coil</keyword>
<protein>
    <submittedName>
        <fullName evidence="2">Uncharacterized protein</fullName>
    </submittedName>
</protein>
<keyword evidence="3" id="KW-1185">Reference proteome</keyword>
<proteinExistence type="predicted"/>
<comment type="caution">
    <text evidence="2">The sequence shown here is derived from an EMBL/GenBank/DDBJ whole genome shotgun (WGS) entry which is preliminary data.</text>
</comment>
<evidence type="ECO:0000256" key="1">
    <source>
        <dbReference type="SAM" id="Coils"/>
    </source>
</evidence>
<dbReference type="Proteomes" id="UP000037460">
    <property type="component" value="Unassembled WGS sequence"/>
</dbReference>
<name>A0A0M0JJ90_9EUKA</name>
<organism evidence="2 3">
    <name type="scientific">Chrysochromulina tobinii</name>
    <dbReference type="NCBI Taxonomy" id="1460289"/>
    <lineage>
        <taxon>Eukaryota</taxon>
        <taxon>Haptista</taxon>
        <taxon>Haptophyta</taxon>
        <taxon>Prymnesiophyceae</taxon>
        <taxon>Prymnesiales</taxon>
        <taxon>Chrysochromulinaceae</taxon>
        <taxon>Chrysochromulina</taxon>
    </lineage>
</organism>
<accession>A0A0M0JJ90</accession>
<feature type="coiled-coil region" evidence="1">
    <location>
        <begin position="101"/>
        <end position="128"/>
    </location>
</feature>
<reference evidence="3" key="1">
    <citation type="journal article" date="2015" name="PLoS Genet.">
        <title>Genome Sequence and Transcriptome Analyses of Chrysochromulina tobin: Metabolic Tools for Enhanced Algal Fitness in the Prominent Order Prymnesiales (Haptophyceae).</title>
        <authorList>
            <person name="Hovde B.T."/>
            <person name="Deodato C.R."/>
            <person name="Hunsperger H.M."/>
            <person name="Ryken S.A."/>
            <person name="Yost W."/>
            <person name="Jha R.K."/>
            <person name="Patterson J."/>
            <person name="Monnat R.J. Jr."/>
            <person name="Barlow S.B."/>
            <person name="Starkenburg S.R."/>
            <person name="Cattolico R.A."/>
        </authorList>
    </citation>
    <scope>NUCLEOTIDE SEQUENCE</scope>
    <source>
        <strain evidence="3">CCMP291</strain>
    </source>
</reference>
<dbReference type="AlphaFoldDB" id="A0A0M0JJ90"/>
<feature type="coiled-coil region" evidence="1">
    <location>
        <begin position="157"/>
        <end position="220"/>
    </location>
</feature>